<dbReference type="SUPFAM" id="SSF46626">
    <property type="entry name" value="Cytochrome c"/>
    <property type="match status" value="1"/>
</dbReference>
<evidence type="ECO:0000313" key="8">
    <source>
        <dbReference type="EMBL" id="RAN33376.1"/>
    </source>
</evidence>
<dbReference type="AlphaFoldDB" id="A0A062TSN0"/>
<dbReference type="PRINTS" id="PR00604">
    <property type="entry name" value="CYTCHRMECIAB"/>
</dbReference>
<keyword evidence="3" id="KW-0479">Metal-binding</keyword>
<dbReference type="OrthoDB" id="9805828at2"/>
<dbReference type="EMBL" id="AWFB01000021">
    <property type="protein sequence ID" value="RAN33376.1"/>
    <property type="molecule type" value="Genomic_DNA"/>
</dbReference>
<keyword evidence="1" id="KW-0813">Transport</keyword>
<keyword evidence="5" id="KW-0408">Iron</keyword>
<evidence type="ECO:0000256" key="5">
    <source>
        <dbReference type="ARBA" id="ARBA00023004"/>
    </source>
</evidence>
<evidence type="ECO:0000256" key="7">
    <source>
        <dbReference type="SAM" id="SignalP"/>
    </source>
</evidence>
<reference evidence="8 9" key="1">
    <citation type="submission" date="2013-04" db="EMBL/GenBank/DDBJ databases">
        <title>Hyphomonas sp. T24B3 Genome Sequencing.</title>
        <authorList>
            <person name="Lai Q."/>
            <person name="Shao Z."/>
        </authorList>
    </citation>
    <scope>NUCLEOTIDE SEQUENCE [LARGE SCALE GENOMIC DNA]</scope>
    <source>
        <strain evidence="8 9">T24B3</strain>
    </source>
</reference>
<name>A0A062TSN0_9PROT</name>
<dbReference type="PROSITE" id="PS51007">
    <property type="entry name" value="CYTC"/>
    <property type="match status" value="1"/>
</dbReference>
<dbReference type="InterPro" id="IPR009056">
    <property type="entry name" value="Cyt_c-like_dom"/>
</dbReference>
<keyword evidence="2" id="KW-0349">Heme</keyword>
<dbReference type="STRING" id="1280941.HY2_13050"/>
<evidence type="ECO:0000313" key="9">
    <source>
        <dbReference type="Proteomes" id="UP000249123"/>
    </source>
</evidence>
<dbReference type="PROSITE" id="PS51257">
    <property type="entry name" value="PROKAR_LIPOPROTEIN"/>
    <property type="match status" value="1"/>
</dbReference>
<accession>A0A328JTE1</accession>
<keyword evidence="4" id="KW-0249">Electron transport</keyword>
<dbReference type="PANTHER" id="PTHR11961">
    <property type="entry name" value="CYTOCHROME C"/>
    <property type="match status" value="1"/>
</dbReference>
<feature type="chain" id="PRO_5044290776" evidence="7">
    <location>
        <begin position="19"/>
        <end position="205"/>
    </location>
</feature>
<feature type="region of interest" description="Disordered" evidence="6">
    <location>
        <begin position="22"/>
        <end position="74"/>
    </location>
</feature>
<keyword evidence="7" id="KW-0732">Signal</keyword>
<evidence type="ECO:0000256" key="2">
    <source>
        <dbReference type="ARBA" id="ARBA00022617"/>
    </source>
</evidence>
<dbReference type="Proteomes" id="UP000249123">
    <property type="component" value="Unassembled WGS sequence"/>
</dbReference>
<dbReference type="Gene3D" id="1.10.760.10">
    <property type="entry name" value="Cytochrome c-like domain"/>
    <property type="match status" value="1"/>
</dbReference>
<dbReference type="InterPro" id="IPR002327">
    <property type="entry name" value="Cyt_c_1A/1B"/>
</dbReference>
<feature type="signal peptide" evidence="7">
    <location>
        <begin position="1"/>
        <end position="18"/>
    </location>
</feature>
<accession>A0A062TSN0</accession>
<evidence type="ECO:0000256" key="1">
    <source>
        <dbReference type="ARBA" id="ARBA00022448"/>
    </source>
</evidence>
<organism evidence="8 9">
    <name type="scientific">Hyphomonas pacifica</name>
    <dbReference type="NCBI Taxonomy" id="1280941"/>
    <lineage>
        <taxon>Bacteria</taxon>
        <taxon>Pseudomonadati</taxon>
        <taxon>Pseudomonadota</taxon>
        <taxon>Alphaproteobacteria</taxon>
        <taxon>Hyphomonadales</taxon>
        <taxon>Hyphomonadaceae</taxon>
        <taxon>Hyphomonas</taxon>
    </lineage>
</organism>
<proteinExistence type="predicted"/>
<evidence type="ECO:0000256" key="6">
    <source>
        <dbReference type="SAM" id="MobiDB-lite"/>
    </source>
</evidence>
<dbReference type="eggNOG" id="COG3474">
    <property type="taxonomic scope" value="Bacteria"/>
</dbReference>
<dbReference type="RefSeq" id="WP_034826446.1">
    <property type="nucleotide sequence ID" value="NZ_AWFA01000021.1"/>
</dbReference>
<sequence>MKIYHSTALAAASLLALAACGKQEAPAPEPAATPPATEAPATETPSETPAETAPAAAETDTAATPAAAPAGDTSTAIADATSPFADLPAPYNTADYNRGRRTFKLCQSCHILTEGGGNLVGPNLYGLFGREAGSLEGFAYSPALQEADFIWTPDKVDHWLENPNTFLAGNRMTFAGVRKPEDRVAVVAYLMSETGYDASKMPADE</sequence>
<dbReference type="GO" id="GO:0020037">
    <property type="term" value="F:heme binding"/>
    <property type="evidence" value="ECO:0007669"/>
    <property type="project" value="InterPro"/>
</dbReference>
<comment type="caution">
    <text evidence="8">The sequence shown here is derived from an EMBL/GenBank/DDBJ whole genome shotgun (WGS) entry which is preliminary data.</text>
</comment>
<dbReference type="GO" id="GO:0009055">
    <property type="term" value="F:electron transfer activity"/>
    <property type="evidence" value="ECO:0007669"/>
    <property type="project" value="InterPro"/>
</dbReference>
<protein>
    <submittedName>
        <fullName evidence="8">Uncharacterized protein</fullName>
    </submittedName>
</protein>
<evidence type="ECO:0000256" key="4">
    <source>
        <dbReference type="ARBA" id="ARBA00022982"/>
    </source>
</evidence>
<dbReference type="InterPro" id="IPR036909">
    <property type="entry name" value="Cyt_c-like_dom_sf"/>
</dbReference>
<evidence type="ECO:0000256" key="3">
    <source>
        <dbReference type="ARBA" id="ARBA00022723"/>
    </source>
</evidence>
<gene>
    <name evidence="8" type="ORF">HY3_13120</name>
</gene>
<feature type="compositionally biased region" description="Low complexity" evidence="6">
    <location>
        <begin position="34"/>
        <end position="74"/>
    </location>
</feature>
<dbReference type="GO" id="GO:0046872">
    <property type="term" value="F:metal ion binding"/>
    <property type="evidence" value="ECO:0007669"/>
    <property type="project" value="UniProtKB-KW"/>
</dbReference>
<keyword evidence="9" id="KW-1185">Reference proteome</keyword>